<comment type="caution">
    <text evidence="1">The sequence shown here is derived from an EMBL/GenBank/DDBJ whole genome shotgun (WGS) entry which is preliminary data.</text>
</comment>
<keyword evidence="2" id="KW-1185">Reference proteome</keyword>
<accession>A0ACD2EHE4</accession>
<protein>
    <submittedName>
        <fullName evidence="1">Uncharacterized protein</fullName>
    </submittedName>
</protein>
<name>A0ACD2EHE4_9MYCO</name>
<evidence type="ECO:0000313" key="1">
    <source>
        <dbReference type="EMBL" id="RRR39994.1"/>
    </source>
</evidence>
<gene>
    <name evidence="1" type="ORF">EHH44_21180</name>
</gene>
<evidence type="ECO:0000313" key="2">
    <source>
        <dbReference type="Proteomes" id="UP000268891"/>
    </source>
</evidence>
<proteinExistence type="predicted"/>
<reference evidence="1" key="1">
    <citation type="submission" date="2018-11" db="EMBL/GenBank/DDBJ databases">
        <authorList>
            <person name="Sattar A."/>
            <person name="Zunita Z."/>
            <person name="Jalila A."/>
            <person name="Saleha A.A."/>
        </authorList>
    </citation>
    <scope>NUCLEOTIDE SEQUENCE</scope>
    <source>
        <strain evidence="1">F12-74</strain>
    </source>
</reference>
<organism evidence="1 2">
    <name type="scientific">Mycolicibacter terrae</name>
    <dbReference type="NCBI Taxonomy" id="1788"/>
    <lineage>
        <taxon>Bacteria</taxon>
        <taxon>Bacillati</taxon>
        <taxon>Actinomycetota</taxon>
        <taxon>Actinomycetes</taxon>
        <taxon>Mycobacteriales</taxon>
        <taxon>Mycobacteriaceae</taxon>
        <taxon>Mycolicibacter</taxon>
    </lineage>
</organism>
<dbReference type="Proteomes" id="UP000268891">
    <property type="component" value="Unassembled WGS sequence"/>
</dbReference>
<dbReference type="EMBL" id="RRZR01000081">
    <property type="protein sequence ID" value="RRR39994.1"/>
    <property type="molecule type" value="Genomic_DNA"/>
</dbReference>
<sequence>MAADHARGDVLVAAGAVAVAAVTEQPAAVAAVRVIHGAIDTVADQAARAVKSEERVDDRVDQSTRAHHPQIAQVVDGGVELVLDQPSEDDLGHRRPGVDVGADLVESVHRRRRIGRSEGVHQRVEGEQLIDVRARRRGGQWAQPEREERPYRRRRADGTKGVRVHSATSRHPPNLSSRMGIPQLRIFDRRSLGMCGSTVRYSPHLPVAVSC</sequence>